<evidence type="ECO:0000256" key="1">
    <source>
        <dbReference type="SAM" id="Phobius"/>
    </source>
</evidence>
<evidence type="ECO:0000256" key="2">
    <source>
        <dbReference type="SAM" id="SignalP"/>
    </source>
</evidence>
<sequence length="931" mass="98751">MFRAKITRCIATVLSVFLIAGIVTPTVSQAQTSSPYDPLSTYLDDAYSYGYGGLLDLRLLNQHLRIGPDNRALTVAELNGVNQLWEALEDDTNNEEPNTSSINLGLLELINVNLGQISLPLLGDGGLLQFVLNDAQVGVLREFAHAPSVNHAIGAVGVVSDSGGLEVTQPGEGANAEINILSLLDLQSTIIADTVIDEAHLSLGALSAGAIKPDQNLNELPALNCAANYTEFDYNKLDPSEDLFGTPSVLEQEDGRICSSYQIADAELVISAPLVGGLVTELGSTLRTLLGGVENTLNLLLGSDGVLEVLGPVLDPILSVTAEASIDEDTIVNSLLIDPLTSSDELVTIDLGTGLIKVDLEKLHTDGLSNLEPNTSLLTAAQLAKITDTVTNLLTASAVEEPNGLNAKLDKILRGENKQGGLYATELTLDVCVLGVLVDCLLEVELIATLGGLLTGATGTTDIDEYRNDPYGKYYRSGALGLILGPVVATLLSTVGGIVEGLLFGNDDNPSGLLGGLLGDLQTAVISPLLSTLNPALVLVLDPIANIIINRQTLVEVEHGTVFTVSALEVNILDLGTSASDVIHLPLATASVMAQHWKPFEIQLNVAKQGDGRNLHSGGFTYDLQCVDGTTPVFESELVEYTSNKVGERFEYSSAQNQLQLVGATGLTSTALLPAGSECQLMANPSLATEKFSALQPTGTTPTRTPYTYFLDTSDQGLQVSAGESLWETITDLDSLSSYSVEDAWKQHSITITVPEQGDKIPFNIVHSYDIDTRNIEVVATTDGVAPTDPYVFEYSIDSGATWTPVVDNLISNVPFIDGTSLEPIQVLVREQLPTPVPDVSWMIADPETQLDSTVENGYSTAKQFAAGYGLDADSSTTPNLQLVAANGVPVEINFEAMLPKTGQTTLVWVIGLGLLTALGAVIMYVRSRKQ</sequence>
<reference evidence="3 4" key="1">
    <citation type="submission" date="2016-02" db="EMBL/GenBank/DDBJ databases">
        <title>Corynebacterium glutamicum N24 whole genome sequencing project.</title>
        <authorList>
            <person name="Matsutani M."/>
            <person name="Nangtapong N."/>
            <person name="Yakushi T."/>
            <person name="Matsushita K."/>
        </authorList>
    </citation>
    <scope>NUCLEOTIDE SEQUENCE [LARGE SCALE GENOMIC DNA]</scope>
    <source>
        <strain evidence="3 4">N24</strain>
    </source>
</reference>
<keyword evidence="2" id="KW-0732">Signal</keyword>
<dbReference type="EMBL" id="AP017369">
    <property type="protein sequence ID" value="BAU97266.1"/>
    <property type="molecule type" value="Genomic_DNA"/>
</dbReference>
<name>A0A169S827_9CORY</name>
<accession>A0A169S827</accession>
<dbReference type="NCBIfam" id="TIGR01167">
    <property type="entry name" value="LPXTG_anchor"/>
    <property type="match status" value="1"/>
</dbReference>
<feature type="chain" id="PRO_5007902507" description="Gram-positive cocci surface proteins LPxTG domain-containing protein" evidence="2">
    <location>
        <begin position="31"/>
        <end position="931"/>
    </location>
</feature>
<evidence type="ECO:0000313" key="4">
    <source>
        <dbReference type="Proteomes" id="UP000218244"/>
    </source>
</evidence>
<feature type="transmembrane region" description="Helical" evidence="1">
    <location>
        <begin position="907"/>
        <end position="926"/>
    </location>
</feature>
<gene>
    <name evidence="3" type="ORF">N24_3004</name>
</gene>
<organism evidence="3 4">
    <name type="scientific">Corynebacterium suranareeae</name>
    <dbReference type="NCBI Taxonomy" id="2506452"/>
    <lineage>
        <taxon>Bacteria</taxon>
        <taxon>Bacillati</taxon>
        <taxon>Actinomycetota</taxon>
        <taxon>Actinomycetes</taxon>
        <taxon>Mycobacteriales</taxon>
        <taxon>Corynebacteriaceae</taxon>
        <taxon>Corynebacterium</taxon>
    </lineage>
</organism>
<evidence type="ECO:0000313" key="3">
    <source>
        <dbReference type="EMBL" id="BAU97266.1"/>
    </source>
</evidence>
<feature type="signal peptide" evidence="2">
    <location>
        <begin position="1"/>
        <end position="30"/>
    </location>
</feature>
<dbReference type="NCBIfam" id="NF033766">
    <property type="entry name" value="choice_anch_G"/>
    <property type="match status" value="1"/>
</dbReference>
<dbReference type="RefSeq" id="WP_231911038.1">
    <property type="nucleotide sequence ID" value="NZ_AP017369.1"/>
</dbReference>
<protein>
    <recommendedName>
        <fullName evidence="5">Gram-positive cocci surface proteins LPxTG domain-containing protein</fullName>
    </recommendedName>
</protein>
<evidence type="ECO:0008006" key="5">
    <source>
        <dbReference type="Google" id="ProtNLM"/>
    </source>
</evidence>
<dbReference type="Proteomes" id="UP000218244">
    <property type="component" value="Chromosome"/>
</dbReference>
<dbReference type="InterPro" id="IPR047900">
    <property type="entry name" value="Choice_anch_G"/>
</dbReference>
<dbReference type="KEGG" id="csur:N24_3004"/>
<keyword evidence="1" id="KW-0472">Membrane</keyword>
<keyword evidence="1" id="KW-1133">Transmembrane helix</keyword>
<dbReference type="AlphaFoldDB" id="A0A169S827"/>
<proteinExistence type="predicted"/>
<keyword evidence="1" id="KW-0812">Transmembrane</keyword>
<keyword evidence="4" id="KW-1185">Reference proteome</keyword>